<organism evidence="1 2">
    <name type="scientific">Blomia tropicalis</name>
    <name type="common">Mite</name>
    <dbReference type="NCBI Taxonomy" id="40697"/>
    <lineage>
        <taxon>Eukaryota</taxon>
        <taxon>Metazoa</taxon>
        <taxon>Ecdysozoa</taxon>
        <taxon>Arthropoda</taxon>
        <taxon>Chelicerata</taxon>
        <taxon>Arachnida</taxon>
        <taxon>Acari</taxon>
        <taxon>Acariformes</taxon>
        <taxon>Sarcoptiformes</taxon>
        <taxon>Astigmata</taxon>
        <taxon>Glycyphagoidea</taxon>
        <taxon>Echimyopodidae</taxon>
        <taxon>Blomia</taxon>
    </lineage>
</organism>
<evidence type="ECO:0000313" key="1">
    <source>
        <dbReference type="EMBL" id="KAJ6217978.1"/>
    </source>
</evidence>
<keyword evidence="2" id="KW-1185">Reference proteome</keyword>
<comment type="caution">
    <text evidence="1">The sequence shown here is derived from an EMBL/GenBank/DDBJ whole genome shotgun (WGS) entry which is preliminary data.</text>
</comment>
<dbReference type="AlphaFoldDB" id="A0A9Q0M3D4"/>
<accession>A0A9Q0M3D4</accession>
<dbReference type="EMBL" id="JAPWDV010000003">
    <property type="protein sequence ID" value="KAJ6217978.1"/>
    <property type="molecule type" value="Genomic_DNA"/>
</dbReference>
<proteinExistence type="predicted"/>
<dbReference type="OMA" id="MCIAINI"/>
<evidence type="ECO:0008006" key="3">
    <source>
        <dbReference type="Google" id="ProtNLM"/>
    </source>
</evidence>
<gene>
    <name evidence="1" type="ORF">RDWZM_009135</name>
</gene>
<protein>
    <recommendedName>
        <fullName evidence="3">Nucleolar 27S pre-rRNA processing Urb2/Npa2 C-terminal domain-containing protein</fullName>
    </recommendedName>
</protein>
<evidence type="ECO:0000313" key="2">
    <source>
        <dbReference type="Proteomes" id="UP001142055"/>
    </source>
</evidence>
<sequence>MEPILDSITKLVENLPPTLSEDNLQNINLESFLQQLKFNSRYLNLCQLFSHLHPDNSNGDERKIQFNCFLLKVTLDIMVKRQMFHIDLSNTENFNLESLYTTILNQLCSDEHFLKTGIELLSLVAKFDSSILNHSCIVDIFRYSIPVIGSNEEKLHYQRQLLTNLFNQSVQCRSLLRFHELFIEATSNLERIDCHDLGYEFNRLYSTNIFILTIKNSIDIWELFLKSYSSKNYFLIFLFGKFLSHIKINDDRWNKKQLISLVDKSENLVNKLKDERLLSIFYPLACIKYLLFQKYSDIFSDVNVQQHELYDQSYLFTQTKLAKWKTLEDSFDSLQHDTQILLIKMNVLKFQFIKLAAKDYCGFSKWNSSLHSILVKILANPRLICFDILYSILNDLNYKDLTTLMDYLFQHLIVEERINLEIVNLFSQSNTWENGPLQSIFITSFLKMLSQLLEKSKKRKLSNDDNIEPDMWSHLIGNEKVWAKHYFTIPNSASKEEKIYSILQETSVCFQNLTSESTVKCTNFNVLLQLLKFFNNSVPLEHLYPINQLRSILALSYLILSLKQSDQNEIAQLHSQFFQINLRIWDSVRSIWLFDFIEPNTYIFQILVKVQSGLDEEGFKLFSCLIANMFRIFDCPRSLRNVSKLIEQLFGSASTQIIKMDYIFTCLTLILQNNTNFLNKLQSRENLSEHVDGFELIGKNITSFIYKNIRLYIDESETELGNADSSEFLIQGLTKLFQYRVISDSHTTDCTMKTKWKKLLVRFISISLKNLDDPVNLKSSFIDFLRVIVENRNKLQSTLPDDLIPQVWSKIVQLEIVTDTELSNRSSKFQKKISSSSQWKKIYQEENLNGKFIDLSNELLSATAIHFSTQLDSYENLLTKISSLLNSIAESSTVEEFKGIINSCIESINRCTLVRSVFILNLLERLLESSNISVEKANILADNCCRTLTCFINLLLWCNKPEYRNDQLIQTKIRLKTIESSRQLLRILLAHDRLRNEHLFLIFNLCSESSIIILSNGNDLFPSMFQCLNNILFELIMRRPYLATFYISPLMCQLTSMLISLMTNSVETNFLNATDQYKLLMENCGKCFAQTLTQLANIGDDFKPYALHLIAIYLEQTPNHTVINFVRKHLQIGIYNLINLFVSDQSAMESFYGRLSQTSRELLKISLDQYERYHRFKGFV</sequence>
<dbReference type="Proteomes" id="UP001142055">
    <property type="component" value="Chromosome 3"/>
</dbReference>
<reference evidence="1" key="1">
    <citation type="submission" date="2022-12" db="EMBL/GenBank/DDBJ databases">
        <title>Genome assemblies of Blomia tropicalis.</title>
        <authorList>
            <person name="Cui Y."/>
        </authorList>
    </citation>
    <scope>NUCLEOTIDE SEQUENCE</scope>
    <source>
        <tissue evidence="1">Adult mites</tissue>
    </source>
</reference>
<name>A0A9Q0M3D4_BLOTA</name>